<keyword evidence="4" id="KW-1185">Reference proteome</keyword>
<reference evidence="3 4" key="1">
    <citation type="journal article" date="2024" name="BMC Genomics">
        <title>De novo assembly and annotation of Popillia japonica's genome with initial clues to its potential as an invasive pest.</title>
        <authorList>
            <person name="Cucini C."/>
            <person name="Boschi S."/>
            <person name="Funari R."/>
            <person name="Cardaioli E."/>
            <person name="Iannotti N."/>
            <person name="Marturano G."/>
            <person name="Paoli F."/>
            <person name="Bruttini M."/>
            <person name="Carapelli A."/>
            <person name="Frati F."/>
            <person name="Nardi F."/>
        </authorList>
    </citation>
    <scope>NUCLEOTIDE SEQUENCE [LARGE SCALE GENOMIC DNA]</scope>
    <source>
        <strain evidence="3">DMR45628</strain>
    </source>
</reference>
<evidence type="ECO:0000256" key="1">
    <source>
        <dbReference type="ARBA" id="ARBA00006484"/>
    </source>
</evidence>
<dbReference type="PRINTS" id="PR00080">
    <property type="entry name" value="SDRFAMILY"/>
</dbReference>
<name>A0AAW1MBJ8_POPJA</name>
<evidence type="ECO:0008006" key="5">
    <source>
        <dbReference type="Google" id="ProtNLM"/>
    </source>
</evidence>
<dbReference type="Gene3D" id="3.40.50.720">
    <property type="entry name" value="NAD(P)-binding Rossmann-like Domain"/>
    <property type="match status" value="1"/>
</dbReference>
<evidence type="ECO:0000256" key="2">
    <source>
        <dbReference type="ARBA" id="ARBA00023002"/>
    </source>
</evidence>
<organism evidence="3 4">
    <name type="scientific">Popillia japonica</name>
    <name type="common">Japanese beetle</name>
    <dbReference type="NCBI Taxonomy" id="7064"/>
    <lineage>
        <taxon>Eukaryota</taxon>
        <taxon>Metazoa</taxon>
        <taxon>Ecdysozoa</taxon>
        <taxon>Arthropoda</taxon>
        <taxon>Hexapoda</taxon>
        <taxon>Insecta</taxon>
        <taxon>Pterygota</taxon>
        <taxon>Neoptera</taxon>
        <taxon>Endopterygota</taxon>
        <taxon>Coleoptera</taxon>
        <taxon>Polyphaga</taxon>
        <taxon>Scarabaeiformia</taxon>
        <taxon>Scarabaeidae</taxon>
        <taxon>Rutelinae</taxon>
        <taxon>Popillia</taxon>
    </lineage>
</organism>
<dbReference type="NCBIfam" id="NF005559">
    <property type="entry name" value="PRK07231.1"/>
    <property type="match status" value="1"/>
</dbReference>
<dbReference type="FunFam" id="3.40.50.720:FF:000084">
    <property type="entry name" value="Short-chain dehydrogenase reductase"/>
    <property type="match status" value="1"/>
</dbReference>
<dbReference type="GO" id="GO:0004090">
    <property type="term" value="F:carbonyl reductase (NADPH) activity"/>
    <property type="evidence" value="ECO:0007669"/>
    <property type="project" value="TreeGrafter"/>
</dbReference>
<accession>A0AAW1MBJ8</accession>
<proteinExistence type="inferred from homology"/>
<comment type="similarity">
    <text evidence="1">Belongs to the short-chain dehydrogenases/reductases (SDR) family.</text>
</comment>
<evidence type="ECO:0000313" key="3">
    <source>
        <dbReference type="EMBL" id="KAK9743626.1"/>
    </source>
</evidence>
<keyword evidence="2" id="KW-0560">Oxidoreductase</keyword>
<dbReference type="PRINTS" id="PR00081">
    <property type="entry name" value="GDHRDH"/>
</dbReference>
<comment type="caution">
    <text evidence="3">The sequence shown here is derived from an EMBL/GenBank/DDBJ whole genome shotgun (WGS) entry which is preliminary data.</text>
</comment>
<dbReference type="Pfam" id="PF13561">
    <property type="entry name" value="adh_short_C2"/>
    <property type="match status" value="1"/>
</dbReference>
<dbReference type="InterPro" id="IPR020904">
    <property type="entry name" value="Sc_DH/Rdtase_CS"/>
</dbReference>
<dbReference type="AlphaFoldDB" id="A0AAW1MBJ8"/>
<dbReference type="PANTHER" id="PTHR43943:SF2">
    <property type="entry name" value="DEHYDROGENASE_REDUCTASE 4"/>
    <property type="match status" value="1"/>
</dbReference>
<dbReference type="EMBL" id="JASPKY010000067">
    <property type="protein sequence ID" value="KAK9743626.1"/>
    <property type="molecule type" value="Genomic_DNA"/>
</dbReference>
<gene>
    <name evidence="3" type="ORF">QE152_g8422</name>
</gene>
<sequence length="261" mass="27517">MNNSVQCRRLVGKTAIVTASTDGIGLGIAQRLGQEGANVVISSRKQKNVDAAVEKLKAKGLKVVGITCHVAKAEDRQKLQKLYEHAEATFGGIDILISNAATNPTMGAVLDCEESAWDKIFEVNVKASYLLAKEVLPYFNKKNGGKIIFVSSVGGYHPSELLGAYSVSKTALLGLTKAAAIQLAKDNIQVNCLAPGIVQTKFADALTSSEVARSEALFRIPLNRFGTPSDMGAAVAFLASDDANYITGETIVVAGGMASKL</sequence>
<protein>
    <recommendedName>
        <fullName evidence="5">Dehydrogenase/reductase SDR family member 4</fullName>
    </recommendedName>
</protein>
<dbReference type="SUPFAM" id="SSF51735">
    <property type="entry name" value="NAD(P)-binding Rossmann-fold domains"/>
    <property type="match status" value="1"/>
</dbReference>
<dbReference type="PROSITE" id="PS00061">
    <property type="entry name" value="ADH_SHORT"/>
    <property type="match status" value="1"/>
</dbReference>
<evidence type="ECO:0000313" key="4">
    <source>
        <dbReference type="Proteomes" id="UP001458880"/>
    </source>
</evidence>
<dbReference type="Proteomes" id="UP001458880">
    <property type="component" value="Unassembled WGS sequence"/>
</dbReference>
<dbReference type="InterPro" id="IPR036291">
    <property type="entry name" value="NAD(P)-bd_dom_sf"/>
</dbReference>
<dbReference type="PANTHER" id="PTHR43943">
    <property type="entry name" value="DEHYDROGENASE/REDUCTASE (SDR FAMILY) MEMBER 4"/>
    <property type="match status" value="1"/>
</dbReference>
<dbReference type="InterPro" id="IPR002347">
    <property type="entry name" value="SDR_fam"/>
</dbReference>